<dbReference type="Gene3D" id="1.10.238.10">
    <property type="entry name" value="EF-hand"/>
    <property type="match status" value="2"/>
</dbReference>
<evidence type="ECO:0000259" key="4">
    <source>
        <dbReference type="PROSITE" id="PS50222"/>
    </source>
</evidence>
<feature type="domain" description="EF-hand" evidence="4">
    <location>
        <begin position="6"/>
        <end position="41"/>
    </location>
</feature>
<sequence length="221" mass="24408">MASLSHLKEELREVFQIYDEDNTGSITFAELLRALYTVTGVQLPRSEVVQLIKTAKEQLSEARKAAAEEMPTDDTRSLETSYTSHRMSPNPFDTAHHGGSDGSAASRRTTHSMAGASTRQFDVTEGIDVGLFEAVVLAKMSARKYEEELKYCFSLLEDSYYEGFITKESLAKAAQAVEEPLTETEIKEMFNALVTGVPTAAIDFSTFVKIQNASKAVQEES</sequence>
<feature type="region of interest" description="Disordered" evidence="3">
    <location>
        <begin position="62"/>
        <end position="111"/>
    </location>
</feature>
<dbReference type="OrthoDB" id="26525at2759"/>
<dbReference type="SMART" id="SM00054">
    <property type="entry name" value="EFh"/>
    <property type="match status" value="1"/>
</dbReference>
<evidence type="ECO:0000256" key="2">
    <source>
        <dbReference type="ARBA" id="ARBA00022837"/>
    </source>
</evidence>
<dbReference type="VEuPathDB" id="TriTrypDB:ADEAN_000199000"/>
<dbReference type="Pfam" id="PF13499">
    <property type="entry name" value="EF-hand_7"/>
    <property type="match status" value="1"/>
</dbReference>
<gene>
    <name evidence="5" type="ORF">ADEAN_000199000</name>
</gene>
<protein>
    <submittedName>
        <fullName evidence="5">EF-hand domain/EF hand, putative</fullName>
    </submittedName>
</protein>
<feature type="compositionally biased region" description="Basic and acidic residues" evidence="3">
    <location>
        <begin position="62"/>
        <end position="77"/>
    </location>
</feature>
<keyword evidence="6" id="KW-1185">Reference proteome</keyword>
<dbReference type="InterPro" id="IPR018247">
    <property type="entry name" value="EF_Hand_1_Ca_BS"/>
</dbReference>
<keyword evidence="2" id="KW-0106">Calcium</keyword>
<dbReference type="GO" id="GO:0005509">
    <property type="term" value="F:calcium ion binding"/>
    <property type="evidence" value="ECO:0007669"/>
    <property type="project" value="InterPro"/>
</dbReference>
<dbReference type="SUPFAM" id="SSF47473">
    <property type="entry name" value="EF-hand"/>
    <property type="match status" value="1"/>
</dbReference>
<dbReference type="CDD" id="cd00051">
    <property type="entry name" value="EFh"/>
    <property type="match status" value="1"/>
</dbReference>
<accession>S9WCE5</accession>
<organism evidence="5 6">
    <name type="scientific">Angomonas deanei</name>
    <dbReference type="NCBI Taxonomy" id="59799"/>
    <lineage>
        <taxon>Eukaryota</taxon>
        <taxon>Discoba</taxon>
        <taxon>Euglenozoa</taxon>
        <taxon>Kinetoplastea</taxon>
        <taxon>Metakinetoplastina</taxon>
        <taxon>Trypanosomatida</taxon>
        <taxon>Trypanosomatidae</taxon>
        <taxon>Strigomonadinae</taxon>
        <taxon>Angomonas</taxon>
    </lineage>
</organism>
<dbReference type="Proteomes" id="UP000515908">
    <property type="component" value="Chromosome 03"/>
</dbReference>
<dbReference type="InterPro" id="IPR011992">
    <property type="entry name" value="EF-hand-dom_pair"/>
</dbReference>
<reference evidence="5 6" key="1">
    <citation type="submission" date="2020-08" db="EMBL/GenBank/DDBJ databases">
        <authorList>
            <person name="Newling K."/>
            <person name="Davey J."/>
            <person name="Forrester S."/>
        </authorList>
    </citation>
    <scope>NUCLEOTIDE SEQUENCE [LARGE SCALE GENOMIC DNA]</scope>
    <source>
        <strain evidence="6">Crithidia deanei Carvalho (ATCC PRA-265)</strain>
    </source>
</reference>
<dbReference type="PROSITE" id="PS00018">
    <property type="entry name" value="EF_HAND_1"/>
    <property type="match status" value="1"/>
</dbReference>
<dbReference type="AlphaFoldDB" id="S9WCE5"/>
<feature type="compositionally biased region" description="Polar residues" evidence="3">
    <location>
        <begin position="78"/>
        <end position="87"/>
    </location>
</feature>
<dbReference type="EMBL" id="LR877147">
    <property type="protein sequence ID" value="CAD2214540.1"/>
    <property type="molecule type" value="Genomic_DNA"/>
</dbReference>
<keyword evidence="1" id="KW-0677">Repeat</keyword>
<dbReference type="PANTHER" id="PTHR23050">
    <property type="entry name" value="CALCIUM BINDING PROTEIN"/>
    <property type="match status" value="1"/>
</dbReference>
<evidence type="ECO:0000256" key="1">
    <source>
        <dbReference type="ARBA" id="ARBA00022737"/>
    </source>
</evidence>
<dbReference type="InterPro" id="IPR002048">
    <property type="entry name" value="EF_hand_dom"/>
</dbReference>
<dbReference type="InterPro" id="IPR050145">
    <property type="entry name" value="Centrin_CML-like"/>
</dbReference>
<name>S9WCE5_9TRYP</name>
<evidence type="ECO:0000313" key="6">
    <source>
        <dbReference type="Proteomes" id="UP000515908"/>
    </source>
</evidence>
<dbReference type="PROSITE" id="PS50222">
    <property type="entry name" value="EF_HAND_2"/>
    <property type="match status" value="1"/>
</dbReference>
<evidence type="ECO:0000313" key="5">
    <source>
        <dbReference type="EMBL" id="CAD2214540.1"/>
    </source>
</evidence>
<evidence type="ECO:0000256" key="3">
    <source>
        <dbReference type="SAM" id="MobiDB-lite"/>
    </source>
</evidence>
<proteinExistence type="predicted"/>